<sequence>MSPVLLRIVIALATFIPFAANASEATFEYWTTVCAAPKQPGDCRAFTEAPAAGAGAVRLSVVREPARDAPPRLVIVLVDPVRAAPRPRVALAVDGGPPVRFASGSDLSSGPSPQAGSTELRLSDAATRRLLPFLRRGKIMHVTVSGEGGEQVAAEVPLPGFPAAAAEMDARQGRADRQDALAAVIGGASPAALSGRLRDVGRDQVPETLRKVMVQRDCPVWDQQEAGPSFLAEQSFAADLGAGRTLWAVVCASGAYNADFALFVEDPSKAADRFDPLLFAAFVESIGWTGTDTLANVSYDPEKRELKAFDKGRSAGDCGQVGVWEWVGAAFRMIEYRAKEECDGVGAPEQFPIVFRGER</sequence>
<keyword evidence="1" id="KW-0732">Signal</keyword>
<organism evidence="2 3">
    <name type="scientific">Ancylobacter novellus</name>
    <name type="common">Thiobacillus novellus</name>
    <dbReference type="NCBI Taxonomy" id="921"/>
    <lineage>
        <taxon>Bacteria</taxon>
        <taxon>Pseudomonadati</taxon>
        <taxon>Pseudomonadota</taxon>
        <taxon>Alphaproteobacteria</taxon>
        <taxon>Hyphomicrobiales</taxon>
        <taxon>Xanthobacteraceae</taxon>
        <taxon>Ancylobacter</taxon>
    </lineage>
</organism>
<feature type="chain" id="PRO_5015936259" description="DUF1176 domain-containing protein" evidence="1">
    <location>
        <begin position="23"/>
        <end position="359"/>
    </location>
</feature>
<accession>A0A2W5KSU0</accession>
<reference evidence="2 3" key="1">
    <citation type="submission" date="2017-08" db="EMBL/GenBank/DDBJ databases">
        <title>Infants hospitalized years apart are colonized by the same room-sourced microbial strains.</title>
        <authorList>
            <person name="Brooks B."/>
            <person name="Olm M.R."/>
            <person name="Firek B.A."/>
            <person name="Baker R."/>
            <person name="Thomas B.C."/>
            <person name="Morowitz M.J."/>
            <person name="Banfield J.F."/>
        </authorList>
    </citation>
    <scope>NUCLEOTIDE SEQUENCE [LARGE SCALE GENOMIC DNA]</scope>
    <source>
        <strain evidence="2">S2_005_003_R2_43</strain>
    </source>
</reference>
<proteinExistence type="predicted"/>
<dbReference type="InterPro" id="IPR038696">
    <property type="entry name" value="IalB_sf"/>
</dbReference>
<evidence type="ECO:0000313" key="2">
    <source>
        <dbReference type="EMBL" id="PZQ19014.1"/>
    </source>
</evidence>
<gene>
    <name evidence="2" type="ORF">DI565_01035</name>
</gene>
<dbReference type="Gene3D" id="2.60.40.1880">
    <property type="entry name" value="Invasion associated locus B (IalB) protein"/>
    <property type="match status" value="1"/>
</dbReference>
<dbReference type="EMBL" id="QFPN01000001">
    <property type="protein sequence ID" value="PZQ19014.1"/>
    <property type="molecule type" value="Genomic_DNA"/>
</dbReference>
<feature type="signal peptide" evidence="1">
    <location>
        <begin position="1"/>
        <end position="22"/>
    </location>
</feature>
<protein>
    <recommendedName>
        <fullName evidence="4">DUF1176 domain-containing protein</fullName>
    </recommendedName>
</protein>
<evidence type="ECO:0000313" key="3">
    <source>
        <dbReference type="Proteomes" id="UP000249577"/>
    </source>
</evidence>
<name>A0A2W5KSU0_ANCNO</name>
<evidence type="ECO:0000256" key="1">
    <source>
        <dbReference type="SAM" id="SignalP"/>
    </source>
</evidence>
<dbReference type="InterPro" id="IPR009560">
    <property type="entry name" value="DUF1176"/>
</dbReference>
<dbReference type="Proteomes" id="UP000249577">
    <property type="component" value="Unassembled WGS sequence"/>
</dbReference>
<dbReference type="AlphaFoldDB" id="A0A2W5KSU0"/>
<evidence type="ECO:0008006" key="4">
    <source>
        <dbReference type="Google" id="ProtNLM"/>
    </source>
</evidence>
<comment type="caution">
    <text evidence="2">The sequence shown here is derived from an EMBL/GenBank/DDBJ whole genome shotgun (WGS) entry which is preliminary data.</text>
</comment>
<dbReference type="Pfam" id="PF06674">
    <property type="entry name" value="DUF1176"/>
    <property type="match status" value="1"/>
</dbReference>